<proteinExistence type="predicted"/>
<reference evidence="2 3" key="1">
    <citation type="journal article" date="2023" name="BMC Biotechnol.">
        <title>Vitis rotundifolia cv Carlos genome sequencing.</title>
        <authorList>
            <person name="Huff M."/>
            <person name="Hulse-Kemp A."/>
            <person name="Scheffler B."/>
            <person name="Youngblood R."/>
            <person name="Simpson S."/>
            <person name="Babiker E."/>
            <person name="Staton M."/>
        </authorList>
    </citation>
    <scope>NUCLEOTIDE SEQUENCE [LARGE SCALE GENOMIC DNA]</scope>
    <source>
        <tissue evidence="2">Leaf</tissue>
    </source>
</reference>
<evidence type="ECO:0000313" key="2">
    <source>
        <dbReference type="EMBL" id="KAJ9678746.1"/>
    </source>
</evidence>
<comment type="caution">
    <text evidence="2">The sequence shown here is derived from an EMBL/GenBank/DDBJ whole genome shotgun (WGS) entry which is preliminary data.</text>
</comment>
<keyword evidence="3" id="KW-1185">Reference proteome</keyword>
<feature type="compositionally biased region" description="Basic and acidic residues" evidence="1">
    <location>
        <begin position="109"/>
        <end position="126"/>
    </location>
</feature>
<organism evidence="2 3">
    <name type="scientific">Vitis rotundifolia</name>
    <name type="common">Muscadine grape</name>
    <dbReference type="NCBI Taxonomy" id="103349"/>
    <lineage>
        <taxon>Eukaryota</taxon>
        <taxon>Viridiplantae</taxon>
        <taxon>Streptophyta</taxon>
        <taxon>Embryophyta</taxon>
        <taxon>Tracheophyta</taxon>
        <taxon>Spermatophyta</taxon>
        <taxon>Magnoliopsida</taxon>
        <taxon>eudicotyledons</taxon>
        <taxon>Gunneridae</taxon>
        <taxon>Pentapetalae</taxon>
        <taxon>rosids</taxon>
        <taxon>Vitales</taxon>
        <taxon>Vitaceae</taxon>
        <taxon>Viteae</taxon>
        <taxon>Vitis</taxon>
    </lineage>
</organism>
<dbReference type="AlphaFoldDB" id="A0AA39DC77"/>
<sequence>MVAAMTNISKGKKPMVSKNAEVHKKATFDRDFSLSEDSVLPYGMFITKIVKYFNVNLQCETDGKKLKFFDTYDWVSLRRMHFVSKKNGSLEKKPYVPILEVVVSSNDEASTKENENDNVGGRRIENENAIELPSNDGVGVKAIADHPSQTTGNEAKTSDNLNA</sequence>
<dbReference type="EMBL" id="JARBHA010000016">
    <property type="protein sequence ID" value="KAJ9678746.1"/>
    <property type="molecule type" value="Genomic_DNA"/>
</dbReference>
<accession>A0AA39DC77</accession>
<name>A0AA39DC77_VITRO</name>
<dbReference type="Proteomes" id="UP001168098">
    <property type="component" value="Unassembled WGS sequence"/>
</dbReference>
<feature type="region of interest" description="Disordered" evidence="1">
    <location>
        <begin position="106"/>
        <end position="163"/>
    </location>
</feature>
<evidence type="ECO:0000256" key="1">
    <source>
        <dbReference type="SAM" id="MobiDB-lite"/>
    </source>
</evidence>
<feature type="compositionally biased region" description="Polar residues" evidence="1">
    <location>
        <begin position="147"/>
        <end position="163"/>
    </location>
</feature>
<protein>
    <submittedName>
        <fullName evidence="2">Uncharacterized protein</fullName>
    </submittedName>
</protein>
<gene>
    <name evidence="2" type="ORF">PVL29_020822</name>
</gene>
<evidence type="ECO:0000313" key="3">
    <source>
        <dbReference type="Proteomes" id="UP001168098"/>
    </source>
</evidence>